<evidence type="ECO:0000313" key="8">
    <source>
        <dbReference type="Proteomes" id="UP001141259"/>
    </source>
</evidence>
<keyword evidence="5" id="KW-0029">Amino-acid transport</keyword>
<dbReference type="GO" id="GO:0016887">
    <property type="term" value="F:ATP hydrolysis activity"/>
    <property type="evidence" value="ECO:0007669"/>
    <property type="project" value="InterPro"/>
</dbReference>
<protein>
    <submittedName>
        <fullName evidence="7">ABC transporter ATP-binding protein</fullName>
    </submittedName>
</protein>
<dbReference type="InterPro" id="IPR027417">
    <property type="entry name" value="P-loop_NTPase"/>
</dbReference>
<dbReference type="AlphaFoldDB" id="A0A9X2VFB4"/>
<evidence type="ECO:0000256" key="5">
    <source>
        <dbReference type="ARBA" id="ARBA00022970"/>
    </source>
</evidence>
<evidence type="ECO:0000256" key="4">
    <source>
        <dbReference type="ARBA" id="ARBA00022840"/>
    </source>
</evidence>
<reference evidence="7" key="1">
    <citation type="submission" date="2022-08" db="EMBL/GenBank/DDBJ databases">
        <authorList>
            <person name="Tistechok S."/>
            <person name="Samborskyy M."/>
            <person name="Roman I."/>
        </authorList>
    </citation>
    <scope>NUCLEOTIDE SEQUENCE</scope>
    <source>
        <strain evidence="7">DSM 103496</strain>
    </source>
</reference>
<dbReference type="GO" id="GO:0005524">
    <property type="term" value="F:ATP binding"/>
    <property type="evidence" value="ECO:0007669"/>
    <property type="project" value="UniProtKB-KW"/>
</dbReference>
<evidence type="ECO:0000256" key="2">
    <source>
        <dbReference type="ARBA" id="ARBA00022448"/>
    </source>
</evidence>
<dbReference type="Proteomes" id="UP001141259">
    <property type="component" value="Unassembled WGS sequence"/>
</dbReference>
<evidence type="ECO:0000256" key="1">
    <source>
        <dbReference type="ARBA" id="ARBA00005417"/>
    </source>
</evidence>
<name>A0A9X2VFB4_9PSEU</name>
<evidence type="ECO:0000259" key="6">
    <source>
        <dbReference type="PROSITE" id="PS50893"/>
    </source>
</evidence>
<proteinExistence type="inferred from homology"/>
<organism evidence="7 8">
    <name type="scientific">Umezawaea endophytica</name>
    <dbReference type="NCBI Taxonomy" id="1654476"/>
    <lineage>
        <taxon>Bacteria</taxon>
        <taxon>Bacillati</taxon>
        <taxon>Actinomycetota</taxon>
        <taxon>Actinomycetes</taxon>
        <taxon>Pseudonocardiales</taxon>
        <taxon>Pseudonocardiaceae</taxon>
        <taxon>Umezawaea</taxon>
    </lineage>
</organism>
<dbReference type="SUPFAM" id="SSF52540">
    <property type="entry name" value="P-loop containing nucleoside triphosphate hydrolases"/>
    <property type="match status" value="1"/>
</dbReference>
<dbReference type="InterPro" id="IPR052156">
    <property type="entry name" value="BCAA_Transport_ATP-bd_LivF"/>
</dbReference>
<keyword evidence="2" id="KW-0813">Transport</keyword>
<dbReference type="PANTHER" id="PTHR43820:SF4">
    <property type="entry name" value="HIGH-AFFINITY BRANCHED-CHAIN AMINO ACID TRANSPORT ATP-BINDING PROTEIN LIVF"/>
    <property type="match status" value="1"/>
</dbReference>
<dbReference type="CDD" id="cd03224">
    <property type="entry name" value="ABC_TM1139_LivF_branched"/>
    <property type="match status" value="1"/>
</dbReference>
<comment type="similarity">
    <text evidence="1">Belongs to the ABC transporter superfamily.</text>
</comment>
<comment type="caution">
    <text evidence="7">The sequence shown here is derived from an EMBL/GenBank/DDBJ whole genome shotgun (WGS) entry which is preliminary data.</text>
</comment>
<dbReference type="Gene3D" id="3.40.50.300">
    <property type="entry name" value="P-loop containing nucleotide triphosphate hydrolases"/>
    <property type="match status" value="1"/>
</dbReference>
<dbReference type="Pfam" id="PF00005">
    <property type="entry name" value="ABC_tran"/>
    <property type="match status" value="1"/>
</dbReference>
<dbReference type="PROSITE" id="PS50893">
    <property type="entry name" value="ABC_TRANSPORTER_2"/>
    <property type="match status" value="1"/>
</dbReference>
<feature type="domain" description="ABC transporter" evidence="6">
    <location>
        <begin position="4"/>
        <end position="236"/>
    </location>
</feature>
<gene>
    <name evidence="7" type="ORF">NZH93_01300</name>
</gene>
<dbReference type="SMART" id="SM00382">
    <property type="entry name" value="AAA"/>
    <property type="match status" value="1"/>
</dbReference>
<dbReference type="InterPro" id="IPR003439">
    <property type="entry name" value="ABC_transporter-like_ATP-bd"/>
</dbReference>
<dbReference type="PROSITE" id="PS00211">
    <property type="entry name" value="ABC_TRANSPORTER_1"/>
    <property type="match status" value="1"/>
</dbReference>
<accession>A0A9X2VFB4</accession>
<dbReference type="EMBL" id="JANYMP010000001">
    <property type="protein sequence ID" value="MCS7475475.1"/>
    <property type="molecule type" value="Genomic_DNA"/>
</dbReference>
<evidence type="ECO:0000313" key="7">
    <source>
        <dbReference type="EMBL" id="MCS7475475.1"/>
    </source>
</evidence>
<dbReference type="RefSeq" id="WP_259620990.1">
    <property type="nucleotide sequence ID" value="NZ_JANYMP010000001.1"/>
</dbReference>
<keyword evidence="3" id="KW-0547">Nucleotide-binding</keyword>
<dbReference type="GO" id="GO:0015807">
    <property type="term" value="P:L-amino acid transport"/>
    <property type="evidence" value="ECO:0007669"/>
    <property type="project" value="TreeGrafter"/>
</dbReference>
<dbReference type="InterPro" id="IPR017871">
    <property type="entry name" value="ABC_transporter-like_CS"/>
</dbReference>
<dbReference type="GO" id="GO:0015658">
    <property type="term" value="F:branched-chain amino acid transmembrane transporter activity"/>
    <property type="evidence" value="ECO:0007669"/>
    <property type="project" value="TreeGrafter"/>
</dbReference>
<keyword evidence="4 7" id="KW-0067">ATP-binding</keyword>
<keyword evidence="8" id="KW-1185">Reference proteome</keyword>
<sequence>MTTLEIEGLTVKRGRSEVLHQVDLVVREGECVCLVGSNGAGKTSLIEGVLGLLPTKAKTLSFQGESLLGVRPWDRVRRGLVVVPQNRDLFAGMTVEENLRLGAIAAGDRTTADTVLAEIYELFPRLAERAEQLAGTLSGGERSMLAIGRGLMSRPKMLVFDEPSLGLAPLVVTSIMRTIARINERGTTVLLVEQNVHQAFALASRAYVLENGVIAGEGPTDELADSELMRRGYLGSAATGGVVTT</sequence>
<dbReference type="PANTHER" id="PTHR43820">
    <property type="entry name" value="HIGH-AFFINITY BRANCHED-CHAIN AMINO ACID TRANSPORT ATP-BINDING PROTEIN LIVF"/>
    <property type="match status" value="1"/>
</dbReference>
<dbReference type="InterPro" id="IPR003593">
    <property type="entry name" value="AAA+_ATPase"/>
</dbReference>
<evidence type="ECO:0000256" key="3">
    <source>
        <dbReference type="ARBA" id="ARBA00022741"/>
    </source>
</evidence>